<dbReference type="GO" id="GO:0005737">
    <property type="term" value="C:cytoplasm"/>
    <property type="evidence" value="ECO:0007669"/>
    <property type="project" value="UniProtKB-SubCell"/>
</dbReference>
<dbReference type="GO" id="GO:0048476">
    <property type="term" value="C:Holliday junction resolvase complex"/>
    <property type="evidence" value="ECO:0007669"/>
    <property type="project" value="UniProtKB-UniRule"/>
</dbReference>
<feature type="binding site" evidence="9">
    <location>
        <position position="50"/>
    </location>
    <ligand>
        <name>ATP</name>
        <dbReference type="ChEBI" id="CHEBI:30616"/>
    </ligand>
</feature>
<keyword evidence="3 9" id="KW-0227">DNA damage</keyword>
<dbReference type="GO" id="GO:0009378">
    <property type="term" value="F:four-way junction helicase activity"/>
    <property type="evidence" value="ECO:0007669"/>
    <property type="project" value="InterPro"/>
</dbReference>
<dbReference type="GO" id="GO:0000400">
    <property type="term" value="F:four-way junction DNA binding"/>
    <property type="evidence" value="ECO:0007669"/>
    <property type="project" value="UniProtKB-UniRule"/>
</dbReference>
<evidence type="ECO:0000313" key="12">
    <source>
        <dbReference type="Proteomes" id="UP000004757"/>
    </source>
</evidence>
<comment type="function">
    <text evidence="9">The RuvA-RuvB-RuvC complex processes Holliday junction (HJ) DNA during genetic recombination and DNA repair, while the RuvA-RuvB complex plays an important role in the rescue of blocked DNA replication forks via replication fork reversal (RFR). RuvA specifically binds to HJ cruciform DNA, conferring on it an open structure. The RuvB hexamer acts as an ATP-dependent pump, pulling dsDNA into and through the RuvAB complex. RuvB forms 2 homohexamers on either side of HJ DNA bound by 1 or 2 RuvA tetramers; 4 subunits per hexamer contact DNA at a time. Coordinated motions by a converter formed by DNA-disengaged RuvB subunits stimulates ATP hydrolysis and nucleotide exchange. Immobilization of the converter enables RuvB to convert the ATP-contained energy into a lever motion, pulling 2 nucleotides of DNA out of the RuvA tetramer per ATP hydrolyzed, thus driving DNA branch migration. The RuvB motors rotate together with the DNA substrate, which together with the progressing nucleotide cycle form the mechanistic basis for DNA recombination by continuous HJ branch migration. Branch migration allows RuvC to scan DNA until it finds its consensus sequence, where it cleaves and resolves cruciform DNA.</text>
</comment>
<dbReference type="Gene3D" id="1.10.8.60">
    <property type="match status" value="1"/>
</dbReference>
<dbReference type="PANTHER" id="PTHR42848:SF1">
    <property type="entry name" value="HOLLIDAY JUNCTION BRANCH MIGRATION COMPLEX SUBUNIT RUVB"/>
    <property type="match status" value="1"/>
</dbReference>
<evidence type="ECO:0000256" key="7">
    <source>
        <dbReference type="ARBA" id="ARBA00023172"/>
    </source>
</evidence>
<dbReference type="NCBIfam" id="NF000868">
    <property type="entry name" value="PRK00080.1"/>
    <property type="match status" value="1"/>
</dbReference>
<feature type="binding site" evidence="9">
    <location>
        <position position="51"/>
    </location>
    <ligand>
        <name>Mg(2+)</name>
        <dbReference type="ChEBI" id="CHEBI:18420"/>
    </ligand>
</feature>
<gene>
    <name evidence="9 11" type="primary">ruvB</name>
    <name evidence="11" type="ORF">MALL_0221</name>
</gene>
<keyword evidence="7 9" id="KW-0233">DNA recombination</keyword>
<feature type="region of interest" description="Head domain (RuvB-H)" evidence="9">
    <location>
        <begin position="240"/>
        <end position="314"/>
    </location>
</feature>
<dbReference type="Gene3D" id="3.40.50.300">
    <property type="entry name" value="P-loop containing nucleotide triphosphate hydrolases"/>
    <property type="match status" value="1"/>
</dbReference>
<comment type="caution">
    <text evidence="11">The sequence shown here is derived from an EMBL/GenBank/DDBJ whole genome shotgun (WGS) entry which is preliminary data.</text>
</comment>
<dbReference type="eggNOG" id="COG2255">
    <property type="taxonomic scope" value="Bacteria"/>
</dbReference>
<dbReference type="GO" id="GO:0006310">
    <property type="term" value="P:DNA recombination"/>
    <property type="evidence" value="ECO:0007669"/>
    <property type="project" value="UniProtKB-UniRule"/>
</dbReference>
<organism evidence="11 12">
    <name type="scientific">Mycoplasmopsis alligatoris A21JP2</name>
    <dbReference type="NCBI Taxonomy" id="747682"/>
    <lineage>
        <taxon>Bacteria</taxon>
        <taxon>Bacillati</taxon>
        <taxon>Mycoplasmatota</taxon>
        <taxon>Mycoplasmoidales</taxon>
        <taxon>Metamycoplasmataceae</taxon>
        <taxon>Mycoplasmopsis</taxon>
    </lineage>
</organism>
<evidence type="ECO:0000256" key="6">
    <source>
        <dbReference type="ARBA" id="ARBA00023125"/>
    </source>
</evidence>
<evidence type="ECO:0000259" key="10">
    <source>
        <dbReference type="SMART" id="SM00382"/>
    </source>
</evidence>
<dbReference type="InterPro" id="IPR004605">
    <property type="entry name" value="DNA_helicase_Holl-junc_RuvB"/>
</dbReference>
<dbReference type="NCBIfam" id="TIGR00635">
    <property type="entry name" value="ruvB"/>
    <property type="match status" value="1"/>
</dbReference>
<dbReference type="GO" id="GO:0006281">
    <property type="term" value="P:DNA repair"/>
    <property type="evidence" value="ECO:0007669"/>
    <property type="project" value="UniProtKB-UniRule"/>
</dbReference>
<dbReference type="Pfam" id="PF17864">
    <property type="entry name" value="AAA_lid_4"/>
    <property type="match status" value="1"/>
</dbReference>
<name>D4XW26_9BACT</name>
<feature type="binding site" evidence="9">
    <location>
        <position position="295"/>
    </location>
    <ligand>
        <name>DNA</name>
        <dbReference type="ChEBI" id="CHEBI:16991"/>
    </ligand>
</feature>
<dbReference type="GO" id="GO:0005524">
    <property type="term" value="F:ATP binding"/>
    <property type="evidence" value="ECO:0007669"/>
    <property type="project" value="UniProtKB-UniRule"/>
</dbReference>
<dbReference type="CDD" id="cd00009">
    <property type="entry name" value="AAA"/>
    <property type="match status" value="1"/>
</dbReference>
<keyword evidence="4 9" id="KW-0378">Hydrolase</keyword>
<dbReference type="STRING" id="747682.MALL_0221"/>
<comment type="domain">
    <text evidence="9">Has 3 domains, the large (RuvB-L) and small ATPase (RuvB-S) domains and the C-terminal head (RuvB-H) domain. The head domain binds DNA, while the ATPase domains jointly bind ATP, ADP or are empty depending on the state of the subunit in the translocation cycle. During a single DNA translocation step the structure of each domain remains the same, but their relative positions change.</text>
</comment>
<feature type="binding site" evidence="9">
    <location>
        <position position="300"/>
    </location>
    <ligand>
        <name>DNA</name>
        <dbReference type="ChEBI" id="CHEBI:16991"/>
    </ligand>
</feature>
<evidence type="ECO:0000256" key="8">
    <source>
        <dbReference type="ARBA" id="ARBA00023204"/>
    </source>
</evidence>
<sequence length="314" mass="35708">MKIDLRPSTFNEFIGQAKLKETIKAMIVSARVQNKSLDHILLYGPPGTGKTSLAGIIASAQKSFIHYVQASNIEKKSDLISIFSTLNQGDILFIDEVHSLNKMIEELLYNAMEDFVFDVIIGTEDNAKTMRMKIKPFTLIAATTKINNISQPLKDRFGLVGKMHNYEDSELVKILKNSASILKLDLGQSEAEYIVSFSRQTPRIANNLLKRVNDFKIAKNKEIIDLKIIQKTFDNLELYEFGLGKDHVEYIQLLKDSFDEKWASLDTISSLLNTNKENLLNDIEPILLFYRLIKKSSRGRQITNEGINYALKNL</sequence>
<evidence type="ECO:0000256" key="5">
    <source>
        <dbReference type="ARBA" id="ARBA00022840"/>
    </source>
</evidence>
<dbReference type="Pfam" id="PF05496">
    <property type="entry name" value="RuvB_N"/>
    <property type="match status" value="1"/>
</dbReference>
<dbReference type="AlphaFoldDB" id="D4XW26"/>
<evidence type="ECO:0000313" key="11">
    <source>
        <dbReference type="EMBL" id="EFF41441.1"/>
    </source>
</evidence>
<evidence type="ECO:0000256" key="1">
    <source>
        <dbReference type="ARBA" id="ARBA00022490"/>
    </source>
</evidence>
<protein>
    <recommendedName>
        <fullName evidence="9">Holliday junction branch migration complex subunit RuvB</fullName>
        <ecNumber evidence="9">3.6.4.-</ecNumber>
    </recommendedName>
</protein>
<dbReference type="SUPFAM" id="SSF52540">
    <property type="entry name" value="P-loop containing nucleoside triphosphate hydrolases"/>
    <property type="match status" value="1"/>
</dbReference>
<keyword evidence="1 9" id="KW-0963">Cytoplasm</keyword>
<evidence type="ECO:0000256" key="2">
    <source>
        <dbReference type="ARBA" id="ARBA00022741"/>
    </source>
</evidence>
<dbReference type="InterPro" id="IPR003593">
    <property type="entry name" value="AAA+_ATPase"/>
</dbReference>
<dbReference type="EMBL" id="ADNC01000021">
    <property type="protein sequence ID" value="EFF41441.1"/>
    <property type="molecule type" value="Genomic_DNA"/>
</dbReference>
<dbReference type="Pfam" id="PF05491">
    <property type="entry name" value="WHD_RuvB"/>
    <property type="match status" value="1"/>
</dbReference>
<comment type="catalytic activity">
    <reaction evidence="9">
        <text>ATP + H2O = ADP + phosphate + H(+)</text>
        <dbReference type="Rhea" id="RHEA:13065"/>
        <dbReference type="ChEBI" id="CHEBI:15377"/>
        <dbReference type="ChEBI" id="CHEBI:15378"/>
        <dbReference type="ChEBI" id="CHEBI:30616"/>
        <dbReference type="ChEBI" id="CHEBI:43474"/>
        <dbReference type="ChEBI" id="CHEBI:456216"/>
    </reaction>
</comment>
<dbReference type="RefSeq" id="WP_005683593.1">
    <property type="nucleotide sequence ID" value="NZ_ADNC01000021.1"/>
</dbReference>
<evidence type="ECO:0000256" key="9">
    <source>
        <dbReference type="HAMAP-Rule" id="MF_00016"/>
    </source>
</evidence>
<feature type="binding site" evidence="9">
    <location>
        <position position="51"/>
    </location>
    <ligand>
        <name>ATP</name>
        <dbReference type="ChEBI" id="CHEBI:30616"/>
    </ligand>
</feature>
<feature type="binding site" evidence="9">
    <location>
        <position position="166"/>
    </location>
    <ligand>
        <name>ATP</name>
        <dbReference type="ChEBI" id="CHEBI:30616"/>
    </ligand>
</feature>
<feature type="binding site" evidence="9">
    <location>
        <position position="6"/>
    </location>
    <ligand>
        <name>ATP</name>
        <dbReference type="ChEBI" id="CHEBI:30616"/>
    </ligand>
</feature>
<dbReference type="Gene3D" id="1.10.10.10">
    <property type="entry name" value="Winged helix-like DNA-binding domain superfamily/Winged helix DNA-binding domain"/>
    <property type="match status" value="1"/>
</dbReference>
<accession>D4XW26</accession>
<comment type="subunit">
    <text evidence="9">Homohexamer. Forms an RuvA(8)-RuvB(12)-Holliday junction (HJ) complex. HJ DNA is sandwiched between 2 RuvA tetramers; dsDNA enters through RuvA and exits via RuvB. An RuvB hexamer assembles on each DNA strand where it exits the tetramer. Each RuvB hexamer is contacted by two RuvA subunits (via domain III) on 2 adjacent RuvB subunits; this complex drives branch migration. In the full resolvosome a probable DNA-RuvA(4)-RuvB(12)-RuvC(2) complex forms which resolves the HJ.</text>
</comment>
<dbReference type="InterPro" id="IPR027417">
    <property type="entry name" value="P-loop_NTPase"/>
</dbReference>
<dbReference type="InterPro" id="IPR008824">
    <property type="entry name" value="RuvB-like_N"/>
</dbReference>
<proteinExistence type="inferred from homology"/>
<comment type="caution">
    <text evidence="9">Lacks conserved residue(s) required for the propagation of feature annotation.</text>
</comment>
<dbReference type="InterPro" id="IPR036388">
    <property type="entry name" value="WH-like_DNA-bd_sf"/>
</dbReference>
<dbReference type="InterPro" id="IPR041445">
    <property type="entry name" value="AAA_lid_4"/>
</dbReference>
<feature type="binding site" evidence="9">
    <location>
        <position position="5"/>
    </location>
    <ligand>
        <name>ATP</name>
        <dbReference type="ChEBI" id="CHEBI:30616"/>
    </ligand>
</feature>
<feature type="binding site" evidence="9">
    <location>
        <begin position="113"/>
        <end position="115"/>
    </location>
    <ligand>
        <name>ATP</name>
        <dbReference type="ChEBI" id="CHEBI:30616"/>
    </ligand>
</feature>
<feature type="binding site" evidence="9">
    <location>
        <position position="47"/>
    </location>
    <ligand>
        <name>ATP</name>
        <dbReference type="ChEBI" id="CHEBI:30616"/>
    </ligand>
</feature>
<feature type="binding site" evidence="9">
    <location>
        <position position="52"/>
    </location>
    <ligand>
        <name>ATP</name>
        <dbReference type="ChEBI" id="CHEBI:30616"/>
    </ligand>
</feature>
<dbReference type="EC" id="3.6.4.-" evidence="9"/>
<feature type="binding site" evidence="9">
    <location>
        <position position="156"/>
    </location>
    <ligand>
        <name>ATP</name>
        <dbReference type="ChEBI" id="CHEBI:30616"/>
    </ligand>
</feature>
<keyword evidence="6 9" id="KW-0238">DNA-binding</keyword>
<feature type="binding site" evidence="9">
    <location>
        <position position="203"/>
    </location>
    <ligand>
        <name>ATP</name>
        <dbReference type="ChEBI" id="CHEBI:30616"/>
    </ligand>
</feature>
<comment type="subcellular location">
    <subcellularLocation>
        <location evidence="9">Cytoplasm</location>
    </subcellularLocation>
</comment>
<dbReference type="PANTHER" id="PTHR42848">
    <property type="match status" value="1"/>
</dbReference>
<dbReference type="GO" id="GO:0016887">
    <property type="term" value="F:ATP hydrolysis activity"/>
    <property type="evidence" value="ECO:0007669"/>
    <property type="project" value="RHEA"/>
</dbReference>
<dbReference type="InterPro" id="IPR036390">
    <property type="entry name" value="WH_DNA-bd_sf"/>
</dbReference>
<dbReference type="Proteomes" id="UP000004757">
    <property type="component" value="Unassembled WGS sequence"/>
</dbReference>
<reference evidence="11 12" key="1">
    <citation type="submission" date="2010-03" db="EMBL/GenBank/DDBJ databases">
        <authorList>
            <person name="Glass J.I."/>
            <person name="Benders G.A."/>
            <person name="Durkin A.S."/>
            <person name="Farmerie W.G."/>
            <person name="Hlavinka K."/>
            <person name="Hostetler J."/>
            <person name="Jackson J."/>
            <person name="May M.A."/>
            <person name="Miller R.H."/>
            <person name="Paralanov V."/>
            <person name="Radune D."/>
            <person name="Szczypinski B."/>
            <person name="Brown D.R."/>
        </authorList>
    </citation>
    <scope>NUCLEOTIDE SEQUENCE [LARGE SCALE GENOMIC DNA]</scope>
    <source>
        <strain evidence="11 12">A21JP2</strain>
    </source>
</reference>
<dbReference type="SMART" id="SM00382">
    <property type="entry name" value="AAA"/>
    <property type="match status" value="1"/>
</dbReference>
<keyword evidence="11" id="KW-0347">Helicase</keyword>
<comment type="similarity">
    <text evidence="9">Belongs to the RuvB family.</text>
</comment>
<dbReference type="OrthoDB" id="9804478at2"/>
<evidence type="ECO:0000256" key="4">
    <source>
        <dbReference type="ARBA" id="ARBA00022801"/>
    </source>
</evidence>
<dbReference type="SUPFAM" id="SSF46785">
    <property type="entry name" value="Winged helix' DNA-binding domain"/>
    <property type="match status" value="1"/>
</dbReference>
<keyword evidence="12" id="KW-1185">Reference proteome</keyword>
<dbReference type="HAMAP" id="MF_00016">
    <property type="entry name" value="DNA_HJ_migration_RuvB"/>
    <property type="match status" value="1"/>
</dbReference>
<dbReference type="InterPro" id="IPR008823">
    <property type="entry name" value="RuvB_wg_C"/>
</dbReference>
<keyword evidence="8 9" id="KW-0234">DNA repair</keyword>
<keyword evidence="5 9" id="KW-0067">ATP-binding</keyword>
<evidence type="ECO:0000256" key="3">
    <source>
        <dbReference type="ARBA" id="ARBA00022763"/>
    </source>
</evidence>
<feature type="domain" description="AAA+ ATPase" evidence="10">
    <location>
        <begin position="36"/>
        <end position="167"/>
    </location>
</feature>
<keyword evidence="2 9" id="KW-0547">Nucleotide-binding</keyword>
<feature type="region of interest" description="Small ATPAse domain (RuvB-S)" evidence="9">
    <location>
        <begin position="167"/>
        <end position="237"/>
    </location>
</feature>